<dbReference type="PROSITE" id="PS50082">
    <property type="entry name" value="WD_REPEATS_2"/>
    <property type="match status" value="3"/>
</dbReference>
<feature type="region of interest" description="Disordered" evidence="7">
    <location>
        <begin position="326"/>
        <end position="345"/>
    </location>
</feature>
<dbReference type="GO" id="GO:0045943">
    <property type="term" value="P:positive regulation of transcription by RNA polymerase I"/>
    <property type="evidence" value="ECO:0007669"/>
    <property type="project" value="TreeGrafter"/>
</dbReference>
<evidence type="ECO:0000259" key="8">
    <source>
        <dbReference type="Pfam" id="PF09384"/>
    </source>
</evidence>
<feature type="region of interest" description="Disordered" evidence="7">
    <location>
        <begin position="353"/>
        <end position="392"/>
    </location>
</feature>
<sequence length="529" mass="57985">MASAPVEGLQAVKLPDSDLWQPTREQKYWRSFRDHVVATSATGYAATHLSAAGSMLAVTTGPRVELYSMRSQRLLKTISRFDHLARGASLRCSDGGRVMSAGDDSGVVRVFDTGSRAVLRTWKNVHRLPVWVTRWAHFKPTVLLTACDDATVRLWDLASDEPTTTLVGHDAYVRCANFMPDAGAGSGTVVSGCYDGTVKLWDPRLRNSAVMTFSHADAVEAVLPLPSSTVVLAAAASDVSVLDLVAARPRCIVSNHQKTVTSLALASSGRRLLTGALDGHVKVLDTTDWNLVTTIKYSSPVLAMLVVPSPSDKDADRHLAVSMQSGDVSIRTRRSARDRQREGETAALIAGDLSLPSRDTTKRKHEDEKPVITADTVIPQSSSSSSRKRKKEPICQRLLRQGRYNRALDHAVNLSSRTYSSHQALHVLRTLSHCNAMREALPANDERRLLALFTWLSAHIFNPPFVAVCVELALHLLDLHAEFIASSDMLTTEFRRLRKKVKMQLKVAKGACRLEGVVESFMLGVGHQS</sequence>
<dbReference type="InterPro" id="IPR019775">
    <property type="entry name" value="WD40_repeat_CS"/>
</dbReference>
<reference evidence="9 10" key="1">
    <citation type="journal article" date="2015" name="BMC Genomics">
        <title>Gene expression during zombie ant biting behavior reflects the complexity underlying fungal parasitic behavioral manipulation.</title>
        <authorList>
            <person name="de Bekker C."/>
            <person name="Ohm R.A."/>
            <person name="Loreto R.G."/>
            <person name="Sebastian A."/>
            <person name="Albert I."/>
            <person name="Merrow M."/>
            <person name="Brachmann A."/>
            <person name="Hughes D.P."/>
        </authorList>
    </citation>
    <scope>NUCLEOTIDE SEQUENCE [LARGE SCALE GENOMIC DNA]</scope>
    <source>
        <strain evidence="9 10">SC16a</strain>
    </source>
</reference>
<dbReference type="InterPro" id="IPR036322">
    <property type="entry name" value="WD40_repeat_dom_sf"/>
</dbReference>
<evidence type="ECO:0000256" key="1">
    <source>
        <dbReference type="ARBA" id="ARBA00004604"/>
    </source>
</evidence>
<keyword evidence="4" id="KW-0677">Repeat</keyword>
<keyword evidence="10" id="KW-1185">Reference proteome</keyword>
<dbReference type="PROSITE" id="PS50294">
    <property type="entry name" value="WD_REPEATS_REGION"/>
    <property type="match status" value="2"/>
</dbReference>
<protein>
    <recommendedName>
        <fullName evidence="8">U3 small nucleolar RNA-associated protein 15 C-terminal domain-containing protein</fullName>
    </recommendedName>
</protein>
<comment type="subcellular location">
    <subcellularLocation>
        <location evidence="1">Nucleus</location>
        <location evidence="1">Nucleolus</location>
    </subcellularLocation>
</comment>
<feature type="compositionally biased region" description="Basic and acidic residues" evidence="7">
    <location>
        <begin position="335"/>
        <end position="344"/>
    </location>
</feature>
<evidence type="ECO:0000256" key="3">
    <source>
        <dbReference type="ARBA" id="ARBA00022574"/>
    </source>
</evidence>
<proteinExistence type="predicted"/>
<dbReference type="OrthoDB" id="431715at2759"/>
<evidence type="ECO:0000256" key="5">
    <source>
        <dbReference type="ARBA" id="ARBA00023242"/>
    </source>
</evidence>
<dbReference type="InterPro" id="IPR001680">
    <property type="entry name" value="WD40_rpt"/>
</dbReference>
<evidence type="ECO:0000256" key="4">
    <source>
        <dbReference type="ARBA" id="ARBA00022737"/>
    </source>
</evidence>
<dbReference type="Proteomes" id="UP000037136">
    <property type="component" value="Unassembled WGS sequence"/>
</dbReference>
<reference evidence="9 10" key="2">
    <citation type="journal article" date="2017" name="Sci. Rep.">
        <title>Ant-infecting Ophiocordyceps genomes reveal a high diversity of potential behavioral manipulation genes and a possible major role for enterotoxins.</title>
        <authorList>
            <person name="de Bekker C."/>
            <person name="Ohm R.A."/>
            <person name="Evans H.C."/>
            <person name="Brachmann A."/>
            <person name="Hughes D.P."/>
        </authorList>
    </citation>
    <scope>NUCLEOTIDE SEQUENCE [LARGE SCALE GENOMIC DNA]</scope>
    <source>
        <strain evidence="9 10">SC16a</strain>
    </source>
</reference>
<feature type="repeat" description="WD" evidence="6">
    <location>
        <begin position="166"/>
        <end position="202"/>
    </location>
</feature>
<comment type="caution">
    <text evidence="9">The sequence shown here is derived from an EMBL/GenBank/DDBJ whole genome shotgun (WGS) entry which is preliminary data.</text>
</comment>
<evidence type="ECO:0000256" key="2">
    <source>
        <dbReference type="ARBA" id="ARBA00022552"/>
    </source>
</evidence>
<dbReference type="GO" id="GO:0006364">
    <property type="term" value="P:rRNA processing"/>
    <property type="evidence" value="ECO:0007669"/>
    <property type="project" value="UniProtKB-KW"/>
</dbReference>
<dbReference type="InterPro" id="IPR015943">
    <property type="entry name" value="WD40/YVTN_repeat-like_dom_sf"/>
</dbReference>
<dbReference type="GO" id="GO:0005730">
    <property type="term" value="C:nucleolus"/>
    <property type="evidence" value="ECO:0007669"/>
    <property type="project" value="UniProtKB-SubCell"/>
</dbReference>
<evidence type="ECO:0000256" key="6">
    <source>
        <dbReference type="PROSITE-ProRule" id="PRU00221"/>
    </source>
</evidence>
<name>A0A2A9PMM8_OPHUN</name>
<dbReference type="PANTHER" id="PTHR19924">
    <property type="entry name" value="UTP15 U3 SMALL NUCLEOLAR RNA-ASSOCIATED PROTEIN 15 FAMILY MEMBER"/>
    <property type="match status" value="1"/>
</dbReference>
<organism evidence="9 10">
    <name type="scientific">Ophiocordyceps unilateralis</name>
    <name type="common">Zombie-ant fungus</name>
    <name type="synonym">Torrubia unilateralis</name>
    <dbReference type="NCBI Taxonomy" id="268505"/>
    <lineage>
        <taxon>Eukaryota</taxon>
        <taxon>Fungi</taxon>
        <taxon>Dikarya</taxon>
        <taxon>Ascomycota</taxon>
        <taxon>Pezizomycotina</taxon>
        <taxon>Sordariomycetes</taxon>
        <taxon>Hypocreomycetidae</taxon>
        <taxon>Hypocreales</taxon>
        <taxon>Ophiocordycipitaceae</taxon>
        <taxon>Ophiocordyceps</taxon>
    </lineage>
</organism>
<dbReference type="EMBL" id="LAZP02000023">
    <property type="protein sequence ID" value="PFH62618.1"/>
    <property type="molecule type" value="Genomic_DNA"/>
</dbReference>
<dbReference type="SUPFAM" id="SSF50978">
    <property type="entry name" value="WD40 repeat-like"/>
    <property type="match status" value="1"/>
</dbReference>
<gene>
    <name evidence="9" type="ORF">XA68_12870</name>
</gene>
<dbReference type="PROSITE" id="PS00678">
    <property type="entry name" value="WD_REPEATS_1"/>
    <property type="match status" value="1"/>
</dbReference>
<feature type="domain" description="U3 small nucleolar RNA-associated protein 15 C-terminal" evidence="8">
    <location>
        <begin position="386"/>
        <end position="519"/>
    </location>
</feature>
<dbReference type="PANTHER" id="PTHR19924:SF26">
    <property type="entry name" value="U3 SMALL NUCLEOLAR RNA-ASSOCIATED PROTEIN 15 HOMOLOG"/>
    <property type="match status" value="1"/>
</dbReference>
<dbReference type="Pfam" id="PF00400">
    <property type="entry name" value="WD40"/>
    <property type="match status" value="3"/>
</dbReference>
<accession>A0A2A9PMM8</accession>
<keyword evidence="5" id="KW-0539">Nucleus</keyword>
<keyword evidence="3 6" id="KW-0853">WD repeat</keyword>
<evidence type="ECO:0000313" key="9">
    <source>
        <dbReference type="EMBL" id="PFH62618.1"/>
    </source>
</evidence>
<keyword evidence="2" id="KW-0698">rRNA processing</keyword>
<dbReference type="Pfam" id="PF09384">
    <property type="entry name" value="UTP15_C"/>
    <property type="match status" value="1"/>
</dbReference>
<evidence type="ECO:0000313" key="10">
    <source>
        <dbReference type="Proteomes" id="UP000037136"/>
    </source>
</evidence>
<feature type="repeat" description="WD" evidence="6">
    <location>
        <begin position="253"/>
        <end position="294"/>
    </location>
</feature>
<evidence type="ECO:0000256" key="7">
    <source>
        <dbReference type="SAM" id="MobiDB-lite"/>
    </source>
</evidence>
<dbReference type="AlphaFoldDB" id="A0A2A9PMM8"/>
<dbReference type="Gene3D" id="2.130.10.10">
    <property type="entry name" value="YVTN repeat-like/Quinoprotein amine dehydrogenase"/>
    <property type="match status" value="2"/>
</dbReference>
<dbReference type="SMART" id="SM00320">
    <property type="entry name" value="WD40"/>
    <property type="match status" value="5"/>
</dbReference>
<dbReference type="InterPro" id="IPR018983">
    <property type="entry name" value="U3_snoRNA-assocProt_15_C"/>
</dbReference>
<dbReference type="STRING" id="268505.A0A2A9PMM8"/>
<feature type="repeat" description="WD" evidence="6">
    <location>
        <begin position="143"/>
        <end position="165"/>
    </location>
</feature>